<reference evidence="1" key="1">
    <citation type="submission" date="2020-07" db="EMBL/GenBank/DDBJ databases">
        <title>Koleobacter methoxysyntrophicus gen. nov., sp. nov., a novel anaerobic bacterium isolated from deep subsurface oil field and proposal of Koleobacterales ord. nov. in the phylum Firmicutes.</title>
        <authorList>
            <person name="Sakamoto S."/>
            <person name="Tamaki H."/>
        </authorList>
    </citation>
    <scope>NUCLEOTIDE SEQUENCE</scope>
    <source>
        <strain evidence="1">NRmbB1</strain>
    </source>
</reference>
<keyword evidence="2" id="KW-1185">Reference proteome</keyword>
<gene>
    <name evidence="1" type="ORF">H0A61_02871</name>
</gene>
<accession>A0A8A0RQC7</accession>
<organism evidence="1 2">
    <name type="scientific">Koleobacter methoxysyntrophicus</name>
    <dbReference type="NCBI Taxonomy" id="2751313"/>
    <lineage>
        <taxon>Bacteria</taxon>
        <taxon>Bacillati</taxon>
        <taxon>Bacillota</taxon>
        <taxon>Clostridia</taxon>
        <taxon>Koleobacterales</taxon>
        <taxon>Koleobacteraceae</taxon>
        <taxon>Koleobacter</taxon>
    </lineage>
</organism>
<dbReference type="KEGG" id="kme:H0A61_02871"/>
<dbReference type="AlphaFoldDB" id="A0A8A0RQC7"/>
<sequence>MGQVFREVSSRLVRNVTEIANTLGAEVSERQVEIVIEAMNVEAVYREEVAEKKRKKATKTA</sequence>
<dbReference type="Proteomes" id="UP000662904">
    <property type="component" value="Chromosome"/>
</dbReference>
<evidence type="ECO:0000313" key="1">
    <source>
        <dbReference type="EMBL" id="QSQ10463.1"/>
    </source>
</evidence>
<evidence type="ECO:0000313" key="2">
    <source>
        <dbReference type="Proteomes" id="UP000662904"/>
    </source>
</evidence>
<dbReference type="EMBL" id="CP059066">
    <property type="protein sequence ID" value="QSQ10463.1"/>
    <property type="molecule type" value="Genomic_DNA"/>
</dbReference>
<protein>
    <submittedName>
        <fullName evidence="1">Uncharacterized protein</fullName>
    </submittedName>
</protein>
<proteinExistence type="predicted"/>
<name>A0A8A0RQC7_9FIRM</name>